<keyword evidence="5 9" id="KW-0520">NAD</keyword>
<dbReference type="HAMAP" id="MF_00394">
    <property type="entry name" value="NAD_Glyc3P_dehydrog"/>
    <property type="match status" value="1"/>
</dbReference>
<keyword evidence="9" id="KW-0547">Nucleotide-binding</keyword>
<dbReference type="PANTHER" id="PTHR11728">
    <property type="entry name" value="GLYCEROL-3-PHOSPHATE DEHYDROGENASE"/>
    <property type="match status" value="1"/>
</dbReference>
<keyword evidence="4 9" id="KW-0560">Oxidoreductase</keyword>
<dbReference type="GO" id="GO:0008654">
    <property type="term" value="P:phospholipid biosynthetic process"/>
    <property type="evidence" value="ECO:0007669"/>
    <property type="project" value="UniProtKB-KW"/>
</dbReference>
<evidence type="ECO:0000256" key="4">
    <source>
        <dbReference type="ARBA" id="ARBA00023002"/>
    </source>
</evidence>
<comment type="catalytic activity">
    <reaction evidence="9 14">
        <text>sn-glycerol 3-phosphate + NADP(+) = dihydroxyacetone phosphate + NADPH + H(+)</text>
        <dbReference type="Rhea" id="RHEA:11096"/>
        <dbReference type="ChEBI" id="CHEBI:15378"/>
        <dbReference type="ChEBI" id="CHEBI:57597"/>
        <dbReference type="ChEBI" id="CHEBI:57642"/>
        <dbReference type="ChEBI" id="CHEBI:57783"/>
        <dbReference type="ChEBI" id="CHEBI:58349"/>
        <dbReference type="EC" id="1.1.1.94"/>
    </reaction>
</comment>
<dbReference type="PANTHER" id="PTHR11728:SF1">
    <property type="entry name" value="GLYCEROL-3-PHOSPHATE DEHYDROGENASE [NAD(+)] 2, CHLOROPLASTIC"/>
    <property type="match status" value="1"/>
</dbReference>
<sequence length="339" mass="36980">MTSTPKEKILIIGSGAFGTAIATCIHSSSNPVTILSRNNNNFASLQKHNTLKNCEMETFENFKSSFSDYSLIILAIPCQSIRSVNEWMIEHTKKQTSKKKKFLNKIKIISAAKGIEQNTLLLPSQILQNFWQNSASIGALSGPSFATEMLEGKPTCVVVASQCQELLSITSKILHKPYFRVYDSKDVIGIEIAGALKNVIAMVAGAVDGLNLGSNARAAVMTRGLAEIVRIGTKLGADPITFLGLSGVGDLILTCTGNLSRNRQFGFRISQGENSESIMKSMNQVIEGYTTANSAYSLCKKYDIEASIINTAYSVLYEKKPIQDAVTDLIARQQKSEFK</sequence>
<proteinExistence type="inferred from homology"/>
<feature type="binding site" evidence="12">
    <location>
        <begin position="13"/>
        <end position="18"/>
    </location>
    <ligand>
        <name>NAD(+)</name>
        <dbReference type="ChEBI" id="CHEBI:57540"/>
    </ligand>
</feature>
<dbReference type="GO" id="GO:0005975">
    <property type="term" value="P:carbohydrate metabolic process"/>
    <property type="evidence" value="ECO:0007669"/>
    <property type="project" value="InterPro"/>
</dbReference>
<dbReference type="EMBL" id="QOVW01000064">
    <property type="protein sequence ID" value="RDB36244.1"/>
    <property type="molecule type" value="Genomic_DNA"/>
</dbReference>
<dbReference type="Gene3D" id="1.10.1040.10">
    <property type="entry name" value="N-(1-d-carboxylethyl)-l-norvaline Dehydrogenase, domain 2"/>
    <property type="match status" value="1"/>
</dbReference>
<dbReference type="NCBIfam" id="NF000942">
    <property type="entry name" value="PRK00094.1-4"/>
    <property type="match status" value="1"/>
</dbReference>
<dbReference type="EC" id="1.1.1.94" evidence="9"/>
<dbReference type="InterPro" id="IPR013328">
    <property type="entry name" value="6PGD_dom2"/>
</dbReference>
<dbReference type="GO" id="GO:0141152">
    <property type="term" value="F:glycerol-3-phosphate dehydrogenase (NAD+) activity"/>
    <property type="evidence" value="ECO:0007669"/>
    <property type="project" value="RHEA"/>
</dbReference>
<feature type="binding site" evidence="9">
    <location>
        <position position="261"/>
    </location>
    <ligand>
        <name>NADPH</name>
        <dbReference type="ChEBI" id="CHEBI:57783"/>
    </ligand>
</feature>
<dbReference type="InterPro" id="IPR006168">
    <property type="entry name" value="G3P_DH_NAD-dep"/>
</dbReference>
<evidence type="ECO:0000256" key="1">
    <source>
        <dbReference type="ARBA" id="ARBA00011009"/>
    </source>
</evidence>
<keyword evidence="8 9" id="KW-1208">Phospholipid metabolism</keyword>
<dbReference type="PIRSF" id="PIRSF000114">
    <property type="entry name" value="Glycerol-3-P_dh"/>
    <property type="match status" value="1"/>
</dbReference>
<feature type="binding site" evidence="9">
    <location>
        <position position="113"/>
    </location>
    <ligand>
        <name>NADPH</name>
        <dbReference type="ChEBI" id="CHEBI:57783"/>
    </ligand>
</feature>
<feature type="binding site" evidence="12">
    <location>
        <position position="146"/>
    </location>
    <ligand>
        <name>NAD(+)</name>
        <dbReference type="ChEBI" id="CHEBI:57540"/>
    </ligand>
</feature>
<organism evidence="17 18">
    <name type="scientific">Spirobacillus cienkowskii</name>
    <dbReference type="NCBI Taxonomy" id="495820"/>
    <lineage>
        <taxon>Bacteria</taxon>
        <taxon>Pseudomonadati</taxon>
        <taxon>Bdellovibrionota</taxon>
        <taxon>Oligoflexia</taxon>
        <taxon>Silvanigrellales</taxon>
        <taxon>Spirobacillus</taxon>
    </lineage>
</organism>
<comment type="function">
    <text evidence="9">Catalyzes the reduction of the glycolytic intermediate dihydroxyacetone phosphate (DHAP) to sn-glycerol 3-phosphate (G3P), the key precursor for phospholipid synthesis.</text>
</comment>
<dbReference type="FunFam" id="1.10.1040.10:FF:000001">
    <property type="entry name" value="Glycerol-3-phosphate dehydrogenase [NAD(P)+]"/>
    <property type="match status" value="1"/>
</dbReference>
<keyword evidence="9" id="KW-0963">Cytoplasm</keyword>
<keyword evidence="6 9" id="KW-0443">Lipid metabolism</keyword>
<evidence type="ECO:0000256" key="7">
    <source>
        <dbReference type="ARBA" id="ARBA00023209"/>
    </source>
</evidence>
<dbReference type="Pfam" id="PF07479">
    <property type="entry name" value="NAD_Gly3P_dh_C"/>
    <property type="match status" value="1"/>
</dbReference>
<comment type="catalytic activity">
    <reaction evidence="9">
        <text>sn-glycerol 3-phosphate + NAD(+) = dihydroxyacetone phosphate + NADH + H(+)</text>
        <dbReference type="Rhea" id="RHEA:11092"/>
        <dbReference type="ChEBI" id="CHEBI:15378"/>
        <dbReference type="ChEBI" id="CHEBI:57540"/>
        <dbReference type="ChEBI" id="CHEBI:57597"/>
        <dbReference type="ChEBI" id="CHEBI:57642"/>
        <dbReference type="ChEBI" id="CHEBI:57945"/>
        <dbReference type="EC" id="1.1.1.94"/>
    </reaction>
</comment>
<comment type="caution">
    <text evidence="9">Lacks conserved residue(s) required for the propagation of feature annotation.</text>
</comment>
<dbReference type="InterPro" id="IPR036291">
    <property type="entry name" value="NAD(P)-bd_dom_sf"/>
</dbReference>
<feature type="binding site" evidence="9">
    <location>
        <position position="260"/>
    </location>
    <ligand>
        <name>sn-glycerol 3-phosphate</name>
        <dbReference type="ChEBI" id="CHEBI:57597"/>
    </ligand>
</feature>
<dbReference type="GO" id="GO:0141153">
    <property type="term" value="F:glycerol-3-phosphate dehydrogenase (NADP+) activity"/>
    <property type="evidence" value="ECO:0007669"/>
    <property type="project" value="RHEA"/>
</dbReference>
<comment type="subcellular location">
    <subcellularLocation>
        <location evidence="9">Cytoplasm</location>
    </subcellularLocation>
</comment>
<dbReference type="SUPFAM" id="SSF51735">
    <property type="entry name" value="NAD(P)-binding Rossmann-fold domains"/>
    <property type="match status" value="1"/>
</dbReference>
<feature type="binding site" evidence="9">
    <location>
        <position position="144"/>
    </location>
    <ligand>
        <name>sn-glycerol 3-phosphate</name>
        <dbReference type="ChEBI" id="CHEBI:57597"/>
    </ligand>
</feature>
<dbReference type="Gene3D" id="3.40.50.720">
    <property type="entry name" value="NAD(P)-binding Rossmann-like Domain"/>
    <property type="match status" value="1"/>
</dbReference>
<feature type="active site" description="Proton acceptor" evidence="9 10">
    <location>
        <position position="197"/>
    </location>
</feature>
<feature type="binding site" evidence="9">
    <location>
        <position position="262"/>
    </location>
    <ligand>
        <name>sn-glycerol 3-phosphate</name>
        <dbReference type="ChEBI" id="CHEBI:57597"/>
    </ligand>
</feature>
<keyword evidence="18" id="KW-1185">Reference proteome</keyword>
<name>A0A369KX10_9BACT</name>
<feature type="binding site" evidence="12">
    <location>
        <position position="261"/>
    </location>
    <ligand>
        <name>NAD(+)</name>
        <dbReference type="ChEBI" id="CHEBI:57540"/>
    </ligand>
</feature>
<feature type="binding site" evidence="9">
    <location>
        <position position="17"/>
    </location>
    <ligand>
        <name>NADPH</name>
        <dbReference type="ChEBI" id="CHEBI:57783"/>
    </ligand>
</feature>
<dbReference type="Proteomes" id="UP000253934">
    <property type="component" value="Unassembled WGS sequence"/>
</dbReference>
<protein>
    <recommendedName>
        <fullName evidence="9">Glycerol-3-phosphate dehydrogenase [NAD(P)+]</fullName>
        <ecNumber evidence="9">1.1.1.94</ecNumber>
    </recommendedName>
    <alternativeName>
        <fullName evidence="9">NAD(P)(+)-dependent glycerol-3-phosphate dehydrogenase</fullName>
    </alternativeName>
    <alternativeName>
        <fullName evidence="9">NAD(P)H-dependent dihydroxyacetone-phosphate reductase</fullName>
    </alternativeName>
</protein>
<dbReference type="GO" id="GO:0006650">
    <property type="term" value="P:glycerophospholipid metabolic process"/>
    <property type="evidence" value="ECO:0007669"/>
    <property type="project" value="UniProtKB-UniRule"/>
</dbReference>
<keyword evidence="7 9" id="KW-0594">Phospholipid biosynthesis</keyword>
<evidence type="ECO:0000256" key="3">
    <source>
        <dbReference type="ARBA" id="ARBA00022857"/>
    </source>
</evidence>
<evidence type="ECO:0000256" key="8">
    <source>
        <dbReference type="ARBA" id="ARBA00023264"/>
    </source>
</evidence>
<dbReference type="UniPathway" id="UPA00940"/>
<feature type="binding site" evidence="11">
    <location>
        <position position="113"/>
    </location>
    <ligand>
        <name>substrate</name>
    </ligand>
</feature>
<dbReference type="InterPro" id="IPR011128">
    <property type="entry name" value="G3P_DH_NAD-dep_N"/>
</dbReference>
<feature type="binding site" evidence="9">
    <location>
        <position position="142"/>
    </location>
    <ligand>
        <name>sn-glycerol 3-phosphate</name>
        <dbReference type="ChEBI" id="CHEBI:57597"/>
    </ligand>
</feature>
<feature type="binding site" evidence="9">
    <location>
        <position position="197"/>
    </location>
    <ligand>
        <name>sn-glycerol 3-phosphate</name>
        <dbReference type="ChEBI" id="CHEBI:57597"/>
    </ligand>
</feature>
<feature type="binding site" evidence="9">
    <location>
        <position position="146"/>
    </location>
    <ligand>
        <name>NADPH</name>
        <dbReference type="ChEBI" id="CHEBI:57783"/>
    </ligand>
</feature>
<evidence type="ECO:0000256" key="10">
    <source>
        <dbReference type="PIRSR" id="PIRSR000114-1"/>
    </source>
</evidence>
<evidence type="ECO:0000256" key="14">
    <source>
        <dbReference type="RuleBase" id="RU000439"/>
    </source>
</evidence>
<dbReference type="GO" id="GO:0046168">
    <property type="term" value="P:glycerol-3-phosphate catabolic process"/>
    <property type="evidence" value="ECO:0007669"/>
    <property type="project" value="InterPro"/>
</dbReference>
<feature type="binding site" evidence="9">
    <location>
        <position position="287"/>
    </location>
    <ligand>
        <name>NADPH</name>
        <dbReference type="ChEBI" id="CHEBI:57783"/>
    </ligand>
</feature>
<dbReference type="AlphaFoldDB" id="A0A369KX10"/>
<gene>
    <name evidence="9" type="primary">gpsA</name>
    <name evidence="17" type="ORF">DCC88_06085</name>
</gene>
<evidence type="ECO:0000259" key="16">
    <source>
        <dbReference type="Pfam" id="PF07479"/>
    </source>
</evidence>
<dbReference type="GO" id="GO:0046167">
    <property type="term" value="P:glycerol-3-phosphate biosynthetic process"/>
    <property type="evidence" value="ECO:0007669"/>
    <property type="project" value="UniProtKB-UniRule"/>
</dbReference>
<reference evidence="17" key="1">
    <citation type="submission" date="2018-04" db="EMBL/GenBank/DDBJ databases">
        <title>Draft genome sequence of the Candidatus Spirobacillus cienkowskii, a pathogen of freshwater Daphnia species, reconstructed from hemolymph metagenomic reads.</title>
        <authorList>
            <person name="Bresciani L."/>
            <person name="Lemos L.N."/>
            <person name="Wale N."/>
            <person name="Lin J.Y."/>
            <person name="Fernandes G.R."/>
            <person name="Duffy M.A."/>
            <person name="Rodrigues J.M."/>
        </authorList>
    </citation>
    <scope>NUCLEOTIDE SEQUENCE [LARGE SCALE GENOMIC DNA]</scope>
    <source>
        <strain evidence="17">Binning01</strain>
    </source>
</reference>
<evidence type="ECO:0000256" key="6">
    <source>
        <dbReference type="ARBA" id="ARBA00023098"/>
    </source>
</evidence>
<evidence type="ECO:0000313" key="18">
    <source>
        <dbReference type="Proteomes" id="UP000253934"/>
    </source>
</evidence>
<evidence type="ECO:0000256" key="2">
    <source>
        <dbReference type="ARBA" id="ARBA00022516"/>
    </source>
</evidence>
<evidence type="ECO:0000313" key="17">
    <source>
        <dbReference type="EMBL" id="RDB36244.1"/>
    </source>
</evidence>
<keyword evidence="3 9" id="KW-0521">NADP</keyword>
<comment type="pathway">
    <text evidence="9">Membrane lipid metabolism; glycerophospholipid metabolism.</text>
</comment>
<dbReference type="GO" id="GO:0005829">
    <property type="term" value="C:cytosol"/>
    <property type="evidence" value="ECO:0007669"/>
    <property type="project" value="TreeGrafter"/>
</dbReference>
<dbReference type="GO" id="GO:0051287">
    <property type="term" value="F:NAD binding"/>
    <property type="evidence" value="ECO:0007669"/>
    <property type="project" value="InterPro"/>
</dbReference>
<keyword evidence="2 9" id="KW-0444">Lipid biosynthesis</keyword>
<feature type="binding site" evidence="9">
    <location>
        <position position="285"/>
    </location>
    <ligand>
        <name>NADPH</name>
        <dbReference type="ChEBI" id="CHEBI:57783"/>
    </ligand>
</feature>
<dbReference type="InterPro" id="IPR008927">
    <property type="entry name" value="6-PGluconate_DH-like_C_sf"/>
</dbReference>
<evidence type="ECO:0000256" key="5">
    <source>
        <dbReference type="ARBA" id="ARBA00023027"/>
    </source>
</evidence>
<dbReference type="InterPro" id="IPR006109">
    <property type="entry name" value="G3P_DH_NAD-dep_C"/>
</dbReference>
<accession>A0A369KX10</accession>
<comment type="caution">
    <text evidence="17">The sequence shown here is derived from an EMBL/GenBank/DDBJ whole genome shotgun (WGS) entry which is preliminary data.</text>
</comment>
<feature type="binding site" evidence="9">
    <location>
        <position position="261"/>
    </location>
    <ligand>
        <name>sn-glycerol 3-phosphate</name>
        <dbReference type="ChEBI" id="CHEBI:57597"/>
    </ligand>
</feature>
<evidence type="ECO:0000256" key="12">
    <source>
        <dbReference type="PIRSR" id="PIRSR000114-3"/>
    </source>
</evidence>
<dbReference type="PRINTS" id="PR00077">
    <property type="entry name" value="GPDHDRGNASE"/>
</dbReference>
<feature type="binding site" evidence="9">
    <location>
        <position position="113"/>
    </location>
    <ligand>
        <name>sn-glycerol 3-phosphate</name>
        <dbReference type="ChEBI" id="CHEBI:57597"/>
    </ligand>
</feature>
<evidence type="ECO:0000256" key="13">
    <source>
        <dbReference type="RuleBase" id="RU000437"/>
    </source>
</evidence>
<evidence type="ECO:0000256" key="9">
    <source>
        <dbReference type="HAMAP-Rule" id="MF_00394"/>
    </source>
</evidence>
<evidence type="ECO:0000259" key="15">
    <source>
        <dbReference type="Pfam" id="PF01210"/>
    </source>
</evidence>
<dbReference type="Pfam" id="PF01210">
    <property type="entry name" value="NAD_Gly3P_dh_N"/>
    <property type="match status" value="1"/>
</dbReference>
<feature type="binding site" evidence="9">
    <location>
        <position position="250"/>
    </location>
    <ligand>
        <name>sn-glycerol 3-phosphate</name>
        <dbReference type="ChEBI" id="CHEBI:57597"/>
    </ligand>
</feature>
<evidence type="ECO:0000256" key="11">
    <source>
        <dbReference type="PIRSR" id="PIRSR000114-2"/>
    </source>
</evidence>
<feature type="binding site" evidence="11">
    <location>
        <begin position="261"/>
        <end position="262"/>
    </location>
    <ligand>
        <name>substrate</name>
    </ligand>
</feature>
<feature type="domain" description="Glycerol-3-phosphate dehydrogenase NAD-dependent N-terminal" evidence="15">
    <location>
        <begin position="8"/>
        <end position="165"/>
    </location>
</feature>
<feature type="binding site" evidence="9">
    <location>
        <position position="37"/>
    </location>
    <ligand>
        <name>NADPH</name>
        <dbReference type="ChEBI" id="CHEBI:57783"/>
    </ligand>
</feature>
<comment type="similarity">
    <text evidence="1 9 13">Belongs to the NAD-dependent glycerol-3-phosphate dehydrogenase family.</text>
</comment>
<feature type="domain" description="Glycerol-3-phosphate dehydrogenase NAD-dependent C-terminal" evidence="16">
    <location>
        <begin position="186"/>
        <end position="326"/>
    </location>
</feature>
<dbReference type="SUPFAM" id="SSF48179">
    <property type="entry name" value="6-phosphogluconate dehydrogenase C-terminal domain-like"/>
    <property type="match status" value="1"/>
</dbReference>
<dbReference type="NCBIfam" id="NF000940">
    <property type="entry name" value="PRK00094.1-2"/>
    <property type="match status" value="1"/>
</dbReference>